<sequence length="526" mass="59714">MPVSRIPTVSELSGFCGTFESNVSDAIQEQLINFSSCSSGTLSSTRQTLLELEQRLAQSSQFLKERHNMCTPIGRLPDELIQDILARCVRDHFFGRYSFMAMSFPAVFFLCVRWREIAIHSPDLWADIPLPLPSAIFNLFFGRSQDLPLSIYVDIEYMSSSKEALDSLASSLRQIIPRVSSLRVAWNPRYVEKSLNIFLSEQFGDSEFTHLTCFKIESYELLDEAIVSLNMPRLEILDYGGHIDSFPKFIDTSTIIKLSLDGTDANADAYLDLLYDFPCLESLIMGSSDEPITRFHDVVRLERLKMLSMNESRVDQVDYIIRHLEVPPSAHMRIDTWELDSSVSLQDFIGPYILQSHEYSIEPTRPAGSSHPFFHSLSSKSIFDMYIGFQPKRPEIIPLTALAPYFINLSVIKLHIQILPSVLGLIRTIAYWSNIVHLGVHTRENDFGRLLEAFRISSDLPCPLLESFDCTRTKFKAESMGQFLAMRKNRGVPIQNLTFTEGFASETERDAFGGLVDNVHEVALEG</sequence>
<dbReference type="Proteomes" id="UP000076798">
    <property type="component" value="Unassembled WGS sequence"/>
</dbReference>
<reference evidence="1 2" key="1">
    <citation type="journal article" date="2016" name="Mol. Biol. Evol.">
        <title>Comparative Genomics of Early-Diverging Mushroom-Forming Fungi Provides Insights into the Origins of Lignocellulose Decay Capabilities.</title>
        <authorList>
            <person name="Nagy L.G."/>
            <person name="Riley R."/>
            <person name="Tritt A."/>
            <person name="Adam C."/>
            <person name="Daum C."/>
            <person name="Floudas D."/>
            <person name="Sun H."/>
            <person name="Yadav J.S."/>
            <person name="Pangilinan J."/>
            <person name="Larsson K.H."/>
            <person name="Matsuura K."/>
            <person name="Barry K."/>
            <person name="Labutti K."/>
            <person name="Kuo R."/>
            <person name="Ohm R.A."/>
            <person name="Bhattacharya S.S."/>
            <person name="Shirouzu T."/>
            <person name="Yoshinaga Y."/>
            <person name="Martin F.M."/>
            <person name="Grigoriev I.V."/>
            <person name="Hibbett D.S."/>
        </authorList>
    </citation>
    <scope>NUCLEOTIDE SEQUENCE [LARGE SCALE GENOMIC DNA]</scope>
    <source>
        <strain evidence="1 2">HHB10207 ss-3</strain>
    </source>
</reference>
<dbReference type="EMBL" id="KV428153">
    <property type="protein sequence ID" value="KZT35088.1"/>
    <property type="molecule type" value="Genomic_DNA"/>
</dbReference>
<proteinExistence type="predicted"/>
<evidence type="ECO:0000313" key="2">
    <source>
        <dbReference type="Proteomes" id="UP000076798"/>
    </source>
</evidence>
<dbReference type="SUPFAM" id="SSF52047">
    <property type="entry name" value="RNI-like"/>
    <property type="match status" value="1"/>
</dbReference>
<evidence type="ECO:0000313" key="1">
    <source>
        <dbReference type="EMBL" id="KZT35088.1"/>
    </source>
</evidence>
<name>A0A166A906_9AGAM</name>
<protein>
    <recommendedName>
        <fullName evidence="3">F-box domain-containing protein</fullName>
    </recommendedName>
</protein>
<dbReference type="OrthoDB" id="3221235at2759"/>
<evidence type="ECO:0008006" key="3">
    <source>
        <dbReference type="Google" id="ProtNLM"/>
    </source>
</evidence>
<accession>A0A166A906</accession>
<keyword evidence="2" id="KW-1185">Reference proteome</keyword>
<gene>
    <name evidence="1" type="ORF">SISSUDRAFT_1051924</name>
</gene>
<organism evidence="1 2">
    <name type="scientific">Sistotremastrum suecicum HHB10207 ss-3</name>
    <dbReference type="NCBI Taxonomy" id="1314776"/>
    <lineage>
        <taxon>Eukaryota</taxon>
        <taxon>Fungi</taxon>
        <taxon>Dikarya</taxon>
        <taxon>Basidiomycota</taxon>
        <taxon>Agaricomycotina</taxon>
        <taxon>Agaricomycetes</taxon>
        <taxon>Sistotremastrales</taxon>
        <taxon>Sistotremastraceae</taxon>
        <taxon>Sistotremastrum</taxon>
    </lineage>
</organism>
<dbReference type="AlphaFoldDB" id="A0A166A906"/>